<evidence type="ECO:0000256" key="1">
    <source>
        <dbReference type="SAM" id="Phobius"/>
    </source>
</evidence>
<name>A0A068TDS5_NEOGA</name>
<dbReference type="EMBL" id="HG938355">
    <property type="protein sequence ID" value="CDN56573.1"/>
    <property type="molecule type" value="Genomic_DNA"/>
</dbReference>
<proteinExistence type="predicted"/>
<organism evidence="2 3">
    <name type="scientific">Neorhizobium galegae bv. officinalis bv. officinalis str. HAMBI 1141</name>
    <dbReference type="NCBI Taxonomy" id="1028801"/>
    <lineage>
        <taxon>Bacteria</taxon>
        <taxon>Pseudomonadati</taxon>
        <taxon>Pseudomonadota</taxon>
        <taxon>Alphaproteobacteria</taxon>
        <taxon>Hyphomicrobiales</taxon>
        <taxon>Rhizobiaceae</taxon>
        <taxon>Rhizobium/Agrobacterium group</taxon>
        <taxon>Neorhizobium</taxon>
    </lineage>
</organism>
<keyword evidence="1" id="KW-1133">Transmembrane helix</keyword>
<dbReference type="Proteomes" id="UP000028186">
    <property type="component" value="Chromosome I"/>
</dbReference>
<reference evidence="3" key="1">
    <citation type="journal article" date="2014" name="BMC Genomics">
        <title>Genome sequencing of two Neorhizobium galegae strains reveals a noeT gene responsible for the unusual acetylation of the nodulation factors.</title>
        <authorList>
            <person name="Osterman J."/>
            <person name="Marsh J."/>
            <person name="Laine P.K."/>
            <person name="Zeng Z."/>
            <person name="Alatalo E."/>
            <person name="Sullivan J.T."/>
            <person name="Young J.P."/>
            <person name="Thomas-Oates J."/>
            <person name="Paulin L."/>
            <person name="Lindstrom K."/>
        </authorList>
    </citation>
    <scope>NUCLEOTIDE SEQUENCE [LARGE SCALE GENOMIC DNA]</scope>
    <source>
        <strain evidence="3">HAMBI 1141</strain>
    </source>
</reference>
<dbReference type="HOGENOM" id="CLU_2992083_0_0_5"/>
<gene>
    <name evidence="2" type="ORF">RG1141_CH42600</name>
</gene>
<evidence type="ECO:0000313" key="3">
    <source>
        <dbReference type="Proteomes" id="UP000028186"/>
    </source>
</evidence>
<dbReference type="KEGG" id="ngl:RG1141_CH42600"/>
<keyword evidence="1" id="KW-0812">Transmembrane</keyword>
<evidence type="ECO:0008006" key="4">
    <source>
        <dbReference type="Google" id="ProtNLM"/>
    </source>
</evidence>
<feature type="transmembrane region" description="Helical" evidence="1">
    <location>
        <begin position="15"/>
        <end position="35"/>
    </location>
</feature>
<dbReference type="AlphaFoldDB" id="A0A068TDS5"/>
<sequence length="57" mass="6078">MPVISTGTCMTPPEFILAILLLLCTPGPTNTLMALGGYSRGWLKSLPLIGRSSSPRF</sequence>
<evidence type="ECO:0000313" key="2">
    <source>
        <dbReference type="EMBL" id="CDN56573.1"/>
    </source>
</evidence>
<accession>A0A068TDS5</accession>
<dbReference type="PATRIC" id="fig|1028801.3.peg.4329"/>
<protein>
    <recommendedName>
        <fullName evidence="4">Threonine efflux protein</fullName>
    </recommendedName>
</protein>
<keyword evidence="1" id="KW-0472">Membrane</keyword>